<protein>
    <submittedName>
        <fullName evidence="7">Serine carboxypeptidase s28 domain-containing protein</fullName>
    </submittedName>
</protein>
<evidence type="ECO:0000256" key="4">
    <source>
        <dbReference type="ARBA" id="ARBA00022801"/>
    </source>
</evidence>
<dbReference type="SUPFAM" id="SSF53474">
    <property type="entry name" value="alpha/beta-Hydrolases"/>
    <property type="match status" value="1"/>
</dbReference>
<gene>
    <name evidence="7" type="ORF">DdX_10818</name>
</gene>
<keyword evidence="3 6" id="KW-0732">Signal</keyword>
<evidence type="ECO:0000256" key="1">
    <source>
        <dbReference type="ARBA" id="ARBA00011079"/>
    </source>
</evidence>
<accession>A0AAD4MYB4</accession>
<dbReference type="PANTHER" id="PTHR11010:SF117">
    <property type="entry name" value="SERINE PROTEASE 16"/>
    <property type="match status" value="1"/>
</dbReference>
<keyword evidence="5" id="KW-0325">Glycoprotein</keyword>
<proteinExistence type="inferred from homology"/>
<keyword evidence="7" id="KW-0121">Carboxypeptidase</keyword>
<dbReference type="InterPro" id="IPR008758">
    <property type="entry name" value="Peptidase_S28"/>
</dbReference>
<evidence type="ECO:0000313" key="8">
    <source>
        <dbReference type="Proteomes" id="UP001201812"/>
    </source>
</evidence>
<dbReference type="GO" id="GO:0008239">
    <property type="term" value="F:dipeptidyl-peptidase activity"/>
    <property type="evidence" value="ECO:0007669"/>
    <property type="project" value="TreeGrafter"/>
</dbReference>
<keyword evidence="4" id="KW-0378">Hydrolase</keyword>
<sequence>MLLSLILIFCGCLLSPDPTVSFMSFEGWINSPFAHYNAPTQFVTQKVSHFNGSEKRQWKQYFYSNTNNSRDANLNFLIMGGEWNIELSDVQDGRNMIMKWARHFGASVYSLGHRFYGKSQPLGNLKVESLKYLTVEEAIADAALFIETINSQKNLTHPKWVVFGMSYPGALAVWFRQKYPDLTVGCVASSPPVRAVVDNDYLFKIVENDLNKYGPENCTSNIRRYFSKYQSLLATEQGRRKIGYCLLKIIQSPT</sequence>
<dbReference type="GO" id="GO:0070008">
    <property type="term" value="F:serine-type exopeptidase activity"/>
    <property type="evidence" value="ECO:0007669"/>
    <property type="project" value="InterPro"/>
</dbReference>
<dbReference type="GO" id="GO:0004180">
    <property type="term" value="F:carboxypeptidase activity"/>
    <property type="evidence" value="ECO:0007669"/>
    <property type="project" value="UniProtKB-KW"/>
</dbReference>
<dbReference type="Proteomes" id="UP001201812">
    <property type="component" value="Unassembled WGS sequence"/>
</dbReference>
<evidence type="ECO:0000256" key="5">
    <source>
        <dbReference type="ARBA" id="ARBA00023180"/>
    </source>
</evidence>
<feature type="chain" id="PRO_5042168355" evidence="6">
    <location>
        <begin position="22"/>
        <end position="254"/>
    </location>
</feature>
<dbReference type="Pfam" id="PF05577">
    <property type="entry name" value="Peptidase_S28"/>
    <property type="match status" value="1"/>
</dbReference>
<dbReference type="GO" id="GO:0006508">
    <property type="term" value="P:proteolysis"/>
    <property type="evidence" value="ECO:0007669"/>
    <property type="project" value="UniProtKB-KW"/>
</dbReference>
<reference evidence="7" key="1">
    <citation type="submission" date="2022-01" db="EMBL/GenBank/DDBJ databases">
        <title>Genome Sequence Resource for Two Populations of Ditylenchus destructor, the Migratory Endoparasitic Phytonematode.</title>
        <authorList>
            <person name="Zhang H."/>
            <person name="Lin R."/>
            <person name="Xie B."/>
        </authorList>
    </citation>
    <scope>NUCLEOTIDE SEQUENCE</scope>
    <source>
        <strain evidence="7">BazhouSP</strain>
    </source>
</reference>
<evidence type="ECO:0000256" key="2">
    <source>
        <dbReference type="ARBA" id="ARBA00022670"/>
    </source>
</evidence>
<evidence type="ECO:0000256" key="3">
    <source>
        <dbReference type="ARBA" id="ARBA00022729"/>
    </source>
</evidence>
<comment type="caution">
    <text evidence="7">The sequence shown here is derived from an EMBL/GenBank/DDBJ whole genome shotgun (WGS) entry which is preliminary data.</text>
</comment>
<feature type="signal peptide" evidence="6">
    <location>
        <begin position="1"/>
        <end position="21"/>
    </location>
</feature>
<dbReference type="InterPro" id="IPR029058">
    <property type="entry name" value="AB_hydrolase_fold"/>
</dbReference>
<evidence type="ECO:0000313" key="7">
    <source>
        <dbReference type="EMBL" id="KAI1710144.1"/>
    </source>
</evidence>
<name>A0AAD4MYB4_9BILA</name>
<keyword evidence="8" id="KW-1185">Reference proteome</keyword>
<organism evidence="7 8">
    <name type="scientific">Ditylenchus destructor</name>
    <dbReference type="NCBI Taxonomy" id="166010"/>
    <lineage>
        <taxon>Eukaryota</taxon>
        <taxon>Metazoa</taxon>
        <taxon>Ecdysozoa</taxon>
        <taxon>Nematoda</taxon>
        <taxon>Chromadorea</taxon>
        <taxon>Rhabditida</taxon>
        <taxon>Tylenchina</taxon>
        <taxon>Tylenchomorpha</taxon>
        <taxon>Sphaerularioidea</taxon>
        <taxon>Anguinidae</taxon>
        <taxon>Anguininae</taxon>
        <taxon>Ditylenchus</taxon>
    </lineage>
</organism>
<dbReference type="PANTHER" id="PTHR11010">
    <property type="entry name" value="PROTEASE S28 PRO-X CARBOXYPEPTIDASE-RELATED"/>
    <property type="match status" value="1"/>
</dbReference>
<evidence type="ECO:0000256" key="6">
    <source>
        <dbReference type="SAM" id="SignalP"/>
    </source>
</evidence>
<keyword evidence="2" id="KW-0645">Protease</keyword>
<comment type="similarity">
    <text evidence="1">Belongs to the peptidase S28 family.</text>
</comment>
<dbReference type="EMBL" id="JAKKPZ010000027">
    <property type="protein sequence ID" value="KAI1710144.1"/>
    <property type="molecule type" value="Genomic_DNA"/>
</dbReference>
<dbReference type="AlphaFoldDB" id="A0AAD4MYB4"/>
<dbReference type="Gene3D" id="3.40.50.1820">
    <property type="entry name" value="alpha/beta hydrolase"/>
    <property type="match status" value="1"/>
</dbReference>